<dbReference type="GO" id="GO:0043161">
    <property type="term" value="P:proteasome-mediated ubiquitin-dependent protein catabolic process"/>
    <property type="evidence" value="ECO:0007669"/>
    <property type="project" value="TreeGrafter"/>
</dbReference>
<dbReference type="SUPFAM" id="SSF101898">
    <property type="entry name" value="NHL repeat"/>
    <property type="match status" value="1"/>
</dbReference>
<evidence type="ECO:0000313" key="2">
    <source>
        <dbReference type="EMBL" id="CDO05867.1"/>
    </source>
</evidence>
<proteinExistence type="predicted"/>
<dbReference type="RefSeq" id="WP_024452694.1">
    <property type="nucleotide sequence ID" value="NZ_CCBB010000001.1"/>
</dbReference>
<dbReference type="Proteomes" id="UP000028870">
    <property type="component" value="Unassembled WGS sequence"/>
</dbReference>
<reference evidence="2" key="1">
    <citation type="submission" date="2014-03" db="EMBL/GenBank/DDBJ databases">
        <title>Draft Genome Sequence of Mycobacterium cosmeticum DSM 44829.</title>
        <authorList>
            <person name="Croce O."/>
            <person name="Robert C."/>
            <person name="Raoult D."/>
            <person name="Drancourt M."/>
        </authorList>
    </citation>
    <scope>NUCLEOTIDE SEQUENCE [LARGE SCALE GENOMIC DNA]</scope>
    <source>
        <strain evidence="2">DSM 44829</strain>
    </source>
</reference>
<name>W9ASH7_MYCCO</name>
<dbReference type="CDD" id="cd05819">
    <property type="entry name" value="NHL"/>
    <property type="match status" value="1"/>
</dbReference>
<dbReference type="GO" id="GO:0000209">
    <property type="term" value="P:protein polyubiquitination"/>
    <property type="evidence" value="ECO:0007669"/>
    <property type="project" value="TreeGrafter"/>
</dbReference>
<accession>W9ASH7</accession>
<dbReference type="PANTHER" id="PTHR24104">
    <property type="entry name" value="E3 UBIQUITIN-PROTEIN LIGASE NHLRC1-RELATED"/>
    <property type="match status" value="1"/>
</dbReference>
<dbReference type="InterPro" id="IPR050952">
    <property type="entry name" value="TRIM-NHL_E3_ligases"/>
</dbReference>
<dbReference type="AlphaFoldDB" id="W9ASH7"/>
<evidence type="ECO:0000256" key="1">
    <source>
        <dbReference type="SAM" id="MobiDB-lite"/>
    </source>
</evidence>
<dbReference type="InterPro" id="IPR011042">
    <property type="entry name" value="6-blade_b-propeller_TolB-like"/>
</dbReference>
<dbReference type="STRING" id="258533.BN977_00643"/>
<dbReference type="eggNOG" id="COG3391">
    <property type="taxonomic scope" value="Bacteria"/>
</dbReference>
<dbReference type="EMBL" id="CCBB010000001">
    <property type="protein sequence ID" value="CDO05867.1"/>
    <property type="molecule type" value="Genomic_DNA"/>
</dbReference>
<protein>
    <submittedName>
        <fullName evidence="2">NHL repeat-containing protein</fullName>
    </submittedName>
</protein>
<dbReference type="GO" id="GO:0008270">
    <property type="term" value="F:zinc ion binding"/>
    <property type="evidence" value="ECO:0007669"/>
    <property type="project" value="UniProtKB-KW"/>
</dbReference>
<comment type="caution">
    <text evidence="2">The sequence shown here is derived from an EMBL/GenBank/DDBJ whole genome shotgun (WGS) entry which is preliminary data.</text>
</comment>
<feature type="region of interest" description="Disordered" evidence="1">
    <location>
        <begin position="1"/>
        <end position="23"/>
    </location>
</feature>
<gene>
    <name evidence="2" type="ORF">BN977_00643</name>
</gene>
<sequence>MTTKLTVRTSLSPPAPRADAPLDGKLTGGWFPEVWLGAPATGGLALPAANPTRAWMYSPRCVFFDDDHLVAADSGNHRVLIWHGKPDSDEQPADVVLGQPDAETEGRAAGGRGPENGMNLPTGVLIHRGRLVVADAWHHRILVWNSVPEIDGTPPDVILGQPDAAAVDPNAGGGCTASSLYWPFGVAVIGSVFWVADTGNRRVLGWSSGIPEPGVPADTILGQPDGCQREENRGTTVDRDGFRWPHSMTGTDDLLLVADAGDHRVLGWTPLPDGDLPADLVLGQPDFTTAQEWPYGPQRGDRLRFPYAACLDSSAIPGGRLAVADTANNRILLWDGMPGDGRPADHVLAQPSFAANGENRWSAVTHDTLCWPYGVWLSGDRLAVADSGNNRVVIWRRR</sequence>
<dbReference type="PANTHER" id="PTHR24104:SF25">
    <property type="entry name" value="PROTEIN LIN-41"/>
    <property type="match status" value="1"/>
</dbReference>
<dbReference type="Gene3D" id="2.120.10.30">
    <property type="entry name" value="TolB, C-terminal domain"/>
    <property type="match status" value="2"/>
</dbReference>
<evidence type="ECO:0000313" key="3">
    <source>
        <dbReference type="Proteomes" id="UP000028870"/>
    </source>
</evidence>
<dbReference type="OrthoDB" id="9811352at2"/>
<reference evidence="2" key="2">
    <citation type="submission" date="2014-03" db="EMBL/GenBank/DDBJ databases">
        <authorList>
            <person name="Urmite Genomes"/>
        </authorList>
    </citation>
    <scope>NUCLEOTIDE SEQUENCE</scope>
    <source>
        <strain evidence="2">DSM 44829</strain>
    </source>
</reference>
<feature type="compositionally biased region" description="Polar residues" evidence="1">
    <location>
        <begin position="1"/>
        <end position="12"/>
    </location>
</feature>
<organism evidence="2 3">
    <name type="scientific">Mycolicibacterium cosmeticum</name>
    <dbReference type="NCBI Taxonomy" id="258533"/>
    <lineage>
        <taxon>Bacteria</taxon>
        <taxon>Bacillati</taxon>
        <taxon>Actinomycetota</taxon>
        <taxon>Actinomycetes</taxon>
        <taxon>Mycobacteriales</taxon>
        <taxon>Mycobacteriaceae</taxon>
        <taxon>Mycolicibacterium</taxon>
    </lineage>
</organism>
<dbReference type="GO" id="GO:0061630">
    <property type="term" value="F:ubiquitin protein ligase activity"/>
    <property type="evidence" value="ECO:0007669"/>
    <property type="project" value="TreeGrafter"/>
</dbReference>
<keyword evidence="3" id="KW-1185">Reference proteome</keyword>